<keyword evidence="4" id="KW-0411">Iron-sulfur</keyword>
<dbReference type="InterPro" id="IPR006076">
    <property type="entry name" value="FAD-dep_OxRdtase"/>
</dbReference>
<keyword evidence="5" id="KW-1015">Disulfide bond</keyword>
<dbReference type="EMBL" id="JAKLTR010000002">
    <property type="protein sequence ID" value="MCG2613556.1"/>
    <property type="molecule type" value="Genomic_DNA"/>
</dbReference>
<dbReference type="PANTHER" id="PTHR13847">
    <property type="entry name" value="SARCOSINE DEHYDROGENASE-RELATED"/>
    <property type="match status" value="1"/>
</dbReference>
<dbReference type="InterPro" id="IPR005805">
    <property type="entry name" value="Rieske_Fe-S_prot_C"/>
</dbReference>
<dbReference type="Gene3D" id="3.50.50.60">
    <property type="entry name" value="FAD/NAD(P)-binding domain"/>
    <property type="match status" value="1"/>
</dbReference>
<evidence type="ECO:0000259" key="6">
    <source>
        <dbReference type="PROSITE" id="PS51296"/>
    </source>
</evidence>
<dbReference type="Proteomes" id="UP001165367">
    <property type="component" value="Unassembled WGS sequence"/>
</dbReference>
<dbReference type="PROSITE" id="PS51296">
    <property type="entry name" value="RIESKE"/>
    <property type="match status" value="1"/>
</dbReference>
<dbReference type="RefSeq" id="WP_237868921.1">
    <property type="nucleotide sequence ID" value="NZ_JAKLTR010000002.1"/>
</dbReference>
<keyword evidence="2" id="KW-0479">Metal-binding</keyword>
<evidence type="ECO:0000256" key="1">
    <source>
        <dbReference type="ARBA" id="ARBA00022714"/>
    </source>
</evidence>
<dbReference type="Gene3D" id="2.102.10.10">
    <property type="entry name" value="Rieske [2Fe-2S] iron-sulphur domain"/>
    <property type="match status" value="1"/>
</dbReference>
<dbReference type="SUPFAM" id="SSF50022">
    <property type="entry name" value="ISP domain"/>
    <property type="match status" value="1"/>
</dbReference>
<keyword evidence="1" id="KW-0001">2Fe-2S</keyword>
<dbReference type="PANTHER" id="PTHR13847:SF274">
    <property type="entry name" value="RIESKE 2FE-2S IRON-SULFUR PROTEIN YHFW-RELATED"/>
    <property type="match status" value="1"/>
</dbReference>
<sequence>MIKRDGYQVSLWQDSVPPYQSATPAHTNSKYDVIIVGGGITGISTAHQLQKAGKHCLVLEANTLCFGTTGGTTAHLNTLLDTPYTTIRKNFNAESAAIIAEATASAIQLIKQNIRDYQIDCHFEETSAYLFSQNESEDKELEDIADASIEAGLELRFSKTIPVPIPFTRVFEVLGQAKFHPVQYVYGIAKAFERIGGHIKQDCRVTGVEENETLTVQTSNGSFQCTDLVYATHIPPGVNLLHLRCAPWRSYAMAFKLTDDNYPEGLAYDMKDPYFYYRTQIVNGEQYLIAGGRDHKTGEDINTEVRFTELEAEVRKHFNIAAGSYRWSSQYYESADGLPYIGHLPGHPDHVYVASGFGGNGMVYSTVAAIALRSLLTNEETPVSKLLNPNRLKPVAGFKSFISHNAHVAGELISRLFPGEKLEELSALARGEGKVITYEGEKIAMFKDDHGELHAINPVCTHLKCEVKWNGAERSWDCPCHGARYNTEGKVLTAPADMDMQKMQVENLATAK</sequence>
<dbReference type="Gene3D" id="3.30.9.10">
    <property type="entry name" value="D-Amino Acid Oxidase, subunit A, domain 2"/>
    <property type="match status" value="1"/>
</dbReference>
<dbReference type="InterPro" id="IPR036922">
    <property type="entry name" value="Rieske_2Fe-2S_sf"/>
</dbReference>
<dbReference type="Pfam" id="PF01266">
    <property type="entry name" value="DAO"/>
    <property type="match status" value="1"/>
</dbReference>
<evidence type="ECO:0000313" key="7">
    <source>
        <dbReference type="EMBL" id="MCG2613556.1"/>
    </source>
</evidence>
<evidence type="ECO:0000256" key="2">
    <source>
        <dbReference type="ARBA" id="ARBA00022723"/>
    </source>
</evidence>
<keyword evidence="3" id="KW-0408">Iron</keyword>
<dbReference type="InterPro" id="IPR017941">
    <property type="entry name" value="Rieske_2Fe-2S"/>
</dbReference>
<evidence type="ECO:0000256" key="3">
    <source>
        <dbReference type="ARBA" id="ARBA00023004"/>
    </source>
</evidence>
<accession>A0ABS9KMM2</accession>
<dbReference type="PRINTS" id="PR00162">
    <property type="entry name" value="RIESKE"/>
</dbReference>
<dbReference type="InterPro" id="IPR036188">
    <property type="entry name" value="FAD/NAD-bd_sf"/>
</dbReference>
<comment type="caution">
    <text evidence="7">The sequence shown here is derived from an EMBL/GenBank/DDBJ whole genome shotgun (WGS) entry which is preliminary data.</text>
</comment>
<feature type="domain" description="Rieske" evidence="6">
    <location>
        <begin position="420"/>
        <end position="512"/>
    </location>
</feature>
<protein>
    <submittedName>
        <fullName evidence="7">FAD-dependent oxidoreductase</fullName>
    </submittedName>
</protein>
<organism evidence="7 8">
    <name type="scientific">Terrimonas ginsenosidimutans</name>
    <dbReference type="NCBI Taxonomy" id="2908004"/>
    <lineage>
        <taxon>Bacteria</taxon>
        <taxon>Pseudomonadati</taxon>
        <taxon>Bacteroidota</taxon>
        <taxon>Chitinophagia</taxon>
        <taxon>Chitinophagales</taxon>
        <taxon>Chitinophagaceae</taxon>
        <taxon>Terrimonas</taxon>
    </lineage>
</organism>
<name>A0ABS9KMM2_9BACT</name>
<proteinExistence type="predicted"/>
<evidence type="ECO:0000256" key="5">
    <source>
        <dbReference type="ARBA" id="ARBA00023157"/>
    </source>
</evidence>
<gene>
    <name evidence="7" type="ORF">LZZ85_04660</name>
</gene>
<evidence type="ECO:0000313" key="8">
    <source>
        <dbReference type="Proteomes" id="UP001165367"/>
    </source>
</evidence>
<dbReference type="SUPFAM" id="SSF51905">
    <property type="entry name" value="FAD/NAD(P)-binding domain"/>
    <property type="match status" value="1"/>
</dbReference>
<reference evidence="7" key="1">
    <citation type="submission" date="2022-01" db="EMBL/GenBank/DDBJ databases">
        <authorList>
            <person name="Jo J.-H."/>
            <person name="Im W.-T."/>
        </authorList>
    </citation>
    <scope>NUCLEOTIDE SEQUENCE</scope>
    <source>
        <strain evidence="7">NA20</strain>
    </source>
</reference>
<evidence type="ECO:0000256" key="4">
    <source>
        <dbReference type="ARBA" id="ARBA00023014"/>
    </source>
</evidence>
<keyword evidence="8" id="KW-1185">Reference proteome</keyword>
<dbReference type="Pfam" id="PF00355">
    <property type="entry name" value="Rieske"/>
    <property type="match status" value="1"/>
</dbReference>